<evidence type="ECO:0000313" key="2">
    <source>
        <dbReference type="Proteomes" id="UP001295444"/>
    </source>
</evidence>
<keyword evidence="2" id="KW-1185">Reference proteome</keyword>
<reference evidence="1" key="1">
    <citation type="submission" date="2022-03" db="EMBL/GenBank/DDBJ databases">
        <authorList>
            <person name="Alioto T."/>
            <person name="Alioto T."/>
            <person name="Gomez Garrido J."/>
        </authorList>
    </citation>
    <scope>NUCLEOTIDE SEQUENCE</scope>
</reference>
<name>A0AAD1RZ50_PELCU</name>
<accession>A0AAD1RZ50</accession>
<protein>
    <submittedName>
        <fullName evidence="1">Uncharacterized protein</fullName>
    </submittedName>
</protein>
<dbReference type="EMBL" id="OW240915">
    <property type="protein sequence ID" value="CAH2283144.1"/>
    <property type="molecule type" value="Genomic_DNA"/>
</dbReference>
<dbReference type="Proteomes" id="UP001295444">
    <property type="component" value="Chromosome 04"/>
</dbReference>
<organism evidence="1 2">
    <name type="scientific">Pelobates cultripes</name>
    <name type="common">Western spadefoot toad</name>
    <dbReference type="NCBI Taxonomy" id="61616"/>
    <lineage>
        <taxon>Eukaryota</taxon>
        <taxon>Metazoa</taxon>
        <taxon>Chordata</taxon>
        <taxon>Craniata</taxon>
        <taxon>Vertebrata</taxon>
        <taxon>Euteleostomi</taxon>
        <taxon>Amphibia</taxon>
        <taxon>Batrachia</taxon>
        <taxon>Anura</taxon>
        <taxon>Pelobatoidea</taxon>
        <taxon>Pelobatidae</taxon>
        <taxon>Pelobates</taxon>
    </lineage>
</organism>
<proteinExistence type="predicted"/>
<sequence length="178" mass="20836">SVMSFDLDSWASKPKKKEMFLEDDDPPPWFFCLKEKYLKTVKKPSTLNDRRAVFDEQKSHFAKLQRRLAKRTQMKILDKKSYDDLEDECEEKFGKTGIPENIAQLMKTLSSFRKLDFFTIPFIKGKLCLLTVSLPVFTLYKPAAQKALEFFLGNILQQPVGDIRRWYAYRKIPPVALS</sequence>
<gene>
    <name evidence="1" type="ORF">PECUL_23A060302</name>
</gene>
<evidence type="ECO:0000313" key="1">
    <source>
        <dbReference type="EMBL" id="CAH2283144.1"/>
    </source>
</evidence>
<feature type="non-terminal residue" evidence="1">
    <location>
        <position position="1"/>
    </location>
</feature>
<dbReference type="AlphaFoldDB" id="A0AAD1RZ50"/>